<feature type="region of interest" description="Disordered" evidence="1">
    <location>
        <begin position="148"/>
        <end position="175"/>
    </location>
</feature>
<feature type="region of interest" description="Disordered" evidence="1">
    <location>
        <begin position="47"/>
        <end position="70"/>
    </location>
</feature>
<dbReference type="EMBL" id="CAAALY010057901">
    <property type="protein sequence ID" value="VEL22697.1"/>
    <property type="molecule type" value="Genomic_DNA"/>
</dbReference>
<evidence type="ECO:0000313" key="3">
    <source>
        <dbReference type="Proteomes" id="UP000784294"/>
    </source>
</evidence>
<proteinExistence type="predicted"/>
<reference evidence="2" key="1">
    <citation type="submission" date="2018-11" db="EMBL/GenBank/DDBJ databases">
        <authorList>
            <consortium name="Pathogen Informatics"/>
        </authorList>
    </citation>
    <scope>NUCLEOTIDE SEQUENCE</scope>
</reference>
<keyword evidence="3" id="KW-1185">Reference proteome</keyword>
<accession>A0A448WXL7</accession>
<name>A0A448WXL7_9PLAT</name>
<gene>
    <name evidence="2" type="ORF">PXEA_LOCUS16137</name>
</gene>
<evidence type="ECO:0000256" key="1">
    <source>
        <dbReference type="SAM" id="MobiDB-lite"/>
    </source>
</evidence>
<feature type="compositionally biased region" description="Low complexity" evidence="1">
    <location>
        <begin position="159"/>
        <end position="175"/>
    </location>
</feature>
<sequence>FFSNNQTGLDSTPVTTITPTLPISIALGSGSGGDCNFDGSVVEGVNANDTDAGRRASLSSGRGSSEGSGCGIMLSSTQHQPLQVAHSNLACFVSRSRDLAMTTVLASSAALPSPSPHLLNSPIGGRALTSTSMVSGGTAVMQSQSQPLLGRTGLPNSVSLLGTGSSSGSATSSTGSAACGLLPPHFLAQQPMSAGHPPHEGEPEGAIFTRDSVADRISPARKQILDDPSGSPYLSGASTALAQPVSMLFFYQFRYIVDIKNKMLSVAVSFRCEDVVSLIFVTWLSCQGGLFGCTLSEVL</sequence>
<comment type="caution">
    <text evidence="2">The sequence shown here is derived from an EMBL/GenBank/DDBJ whole genome shotgun (WGS) entry which is preliminary data.</text>
</comment>
<evidence type="ECO:0000313" key="2">
    <source>
        <dbReference type="EMBL" id="VEL22697.1"/>
    </source>
</evidence>
<organism evidence="2 3">
    <name type="scientific">Protopolystoma xenopodis</name>
    <dbReference type="NCBI Taxonomy" id="117903"/>
    <lineage>
        <taxon>Eukaryota</taxon>
        <taxon>Metazoa</taxon>
        <taxon>Spiralia</taxon>
        <taxon>Lophotrochozoa</taxon>
        <taxon>Platyhelminthes</taxon>
        <taxon>Monogenea</taxon>
        <taxon>Polyopisthocotylea</taxon>
        <taxon>Polystomatidea</taxon>
        <taxon>Polystomatidae</taxon>
        <taxon>Protopolystoma</taxon>
    </lineage>
</organism>
<protein>
    <submittedName>
        <fullName evidence="2">Uncharacterized protein</fullName>
    </submittedName>
</protein>
<feature type="non-terminal residue" evidence="2">
    <location>
        <position position="1"/>
    </location>
</feature>
<dbReference type="AlphaFoldDB" id="A0A448WXL7"/>
<dbReference type="Proteomes" id="UP000784294">
    <property type="component" value="Unassembled WGS sequence"/>
</dbReference>